<dbReference type="SUPFAM" id="SSF56712">
    <property type="entry name" value="Prokaryotic type I DNA topoisomerase"/>
    <property type="match status" value="1"/>
</dbReference>
<sequence length="1256" mass="142146">MELAQFLSACPNCNGKIDDFRLQQGLPCKECLPKIPDFQKNHPDFRKMVAKELEKRGRLLGYAQLVELDSQTQEFISIFQKLTGSKPWSAQITWARRSMRGESFAIIAPTGVGKTTFLSVLATYFAMKNKRVLMIAPTALLARQIARWVKNNCEKMNVTLNVAEIHGEETESSKKASLKMVEEGSANIVVLTSMGLSRIFAKISKLEFDVALVDDVDSLLRRSVNIERVLNLLGFSSSVQEIAAQSVLARLKLARAFRQGLADSDETKTLLERYQTLKSEIEKYKLSRVKLGQLIVSSATARPRGLKVKLFRELLGFEAGSSSDYLRNIIDVCVYLETRTSESVLKSAVEWVKKLGKGGLVFVSKEFGKSFMEKLVERLREVGVKAYHTKGAFRKRVDEFAKGDVDVLIGTASYYGKLVRGIDLPESVRYTVFVGVPKFKTSLQDEEASPTGLIRLLYATADFITNPLERQKLFEQATKLRKLIQNLSPGDLSLVTKAIQEQTTLTGYLGKVQEEVGEGRKLFHMMLAQPGVLKKLKESDRLIIEEEESGFVVLTPDVKAYIQASGRSSRLLGGKLTLGLSVVLVDNERVMSALMRTMQIASSSTKWYTPTQNKRKLKEISTSESLTLEEVLKRIDADRTRKRTSPSEDLMKSALLIVESPNKARTIANFFGRPGRRFSEGRTFYEVMINGTLFTISSTGGHIVDLPHKASSRNNYGVPKTNNHFVPIYDFLNRCNSCSFQFTGVVEKCPNCGSNNLRRAYDVVQALRKAASDVSSVYVATDPDSEGEKIAWDIALLLSPYTSEIKRARFHEITPEAVLKAINGATQIDDRLVKAQIVRRIDDRWIGYGLTELLTKSQNQFFEEEKRRLRVPAGRVQIPVLGWIIQKSEQNKLSKVRKFRVVAKISLTEQFKVVFKKAYTAINGNIKQYIEELRKSKILVKQIETQDVELKAPPPFTTDTILEEASKSFGWSVEEIMRRLQDLFELGLITYHRTDHTHVSQTGIEIARVYLESTWKSEWQKLFKPRSWGEEGAHECIRPTKPLNADELKRQIDLLQIPGAEALDFRHIRLYDLIFRRFIASQMSNCKMRRQKAKLVLLDLETTLEGYSAVLEEGFNRVYPPRMVTPLQPGMEFEVLQVEHVVSSESPLPTEGEVVAYMKKKGIGRPSTYASTIERLKKHGYVFATKRNSLVATASGKTVYEFLAQKLDTLKSILDEEYTAALQKRLQKVETGEEDYSKVALECYNDYLKIRSLVMN</sequence>
<evidence type="ECO:0000256" key="15">
    <source>
        <dbReference type="RuleBase" id="RU004026"/>
    </source>
</evidence>
<comment type="similarity">
    <text evidence="12">In the N-terminal section; belongs to the DEAD box helicase family. DDVD subfamily.</text>
</comment>
<evidence type="ECO:0000256" key="5">
    <source>
        <dbReference type="ARBA" id="ARBA00022741"/>
    </source>
</evidence>
<keyword evidence="5 15" id="KW-0547">Nucleotide-binding</keyword>
<dbReference type="GO" id="GO:0160097">
    <property type="term" value="F:reverse gyrase activity"/>
    <property type="evidence" value="ECO:0007669"/>
    <property type="project" value="UniProtKB-ARBA"/>
</dbReference>
<dbReference type="PROSITE" id="PS52037">
    <property type="entry name" value="ZF_RG_C"/>
    <property type="match status" value="1"/>
</dbReference>
<dbReference type="Pfam" id="PF01751">
    <property type="entry name" value="Toprim"/>
    <property type="match status" value="1"/>
</dbReference>
<dbReference type="GO" id="GO:0005737">
    <property type="term" value="C:cytoplasm"/>
    <property type="evidence" value="ECO:0007669"/>
    <property type="project" value="UniProtKB-SubCell"/>
</dbReference>
<dbReference type="SMART" id="SM00487">
    <property type="entry name" value="DEXDc"/>
    <property type="match status" value="1"/>
</dbReference>
<dbReference type="PROSITE" id="PS50880">
    <property type="entry name" value="TOPRIM"/>
    <property type="match status" value="1"/>
</dbReference>
<dbReference type="InterPro" id="IPR014001">
    <property type="entry name" value="Helicase_ATP-bd"/>
</dbReference>
<dbReference type="InterPro" id="IPR013824">
    <property type="entry name" value="Topo_IA_cen_sub1"/>
</dbReference>
<dbReference type="PANTHER" id="PTHR43505:SF1">
    <property type="entry name" value="REVERSE GYRASE"/>
    <property type="match status" value="1"/>
</dbReference>
<keyword evidence="3" id="KW-0963">Cytoplasm</keyword>
<evidence type="ECO:0000256" key="8">
    <source>
        <dbReference type="ARBA" id="ARBA00022840"/>
    </source>
</evidence>
<feature type="domain" description="RG N-terminal-type" evidence="18">
    <location>
        <begin position="1"/>
        <end position="41"/>
    </location>
</feature>
<reference evidence="20 21" key="1">
    <citation type="submission" date="2017-04" db="EMBL/GenBank/DDBJ databases">
        <title>Novel microbial lineages endemic to geothermal iron-oxide mats fill important gaps in the evolutionary history of Archaea.</title>
        <authorList>
            <person name="Jay Z.J."/>
            <person name="Beam J.P."/>
            <person name="Dlakic M."/>
            <person name="Rusch D.B."/>
            <person name="Kozubal M.A."/>
            <person name="Inskeep W.P."/>
        </authorList>
    </citation>
    <scope>NUCLEOTIDE SEQUENCE [LARGE SCALE GENOMIC DNA]</scope>
    <source>
        <strain evidence="20">OSP_D</strain>
    </source>
</reference>
<evidence type="ECO:0000259" key="17">
    <source>
        <dbReference type="PROSITE" id="PS51192"/>
    </source>
</evidence>
<dbReference type="GO" id="GO:0003677">
    <property type="term" value="F:DNA binding"/>
    <property type="evidence" value="ECO:0007669"/>
    <property type="project" value="UniProtKB-KW"/>
</dbReference>
<dbReference type="Gene3D" id="1.10.460.10">
    <property type="entry name" value="Topoisomerase I, domain 2"/>
    <property type="match status" value="1"/>
</dbReference>
<keyword evidence="6 14" id="KW-0863">Zinc-finger</keyword>
<dbReference type="InterPro" id="IPR011545">
    <property type="entry name" value="DEAD/DEAH_box_helicase_dom"/>
</dbReference>
<evidence type="ECO:0000313" key="20">
    <source>
        <dbReference type="EMBL" id="PSN83562.1"/>
    </source>
</evidence>
<dbReference type="PROSITE" id="PS52039">
    <property type="entry name" value="TOPO_IA_2"/>
    <property type="match status" value="1"/>
</dbReference>
<gene>
    <name evidence="20" type="ORF">B9Q01_04205</name>
</gene>
<dbReference type="PANTHER" id="PTHR43505">
    <property type="entry name" value="REVERSE GYRASE"/>
    <property type="match status" value="1"/>
</dbReference>
<evidence type="ECO:0000256" key="12">
    <source>
        <dbReference type="ARBA" id="ARBA00043976"/>
    </source>
</evidence>
<name>A0A2R6AAX0_9ARCH</name>
<dbReference type="Pfam" id="PF00270">
    <property type="entry name" value="DEAD"/>
    <property type="match status" value="1"/>
</dbReference>
<protein>
    <recommendedName>
        <fullName evidence="15">Reverse gyrase</fullName>
    </recommendedName>
</protein>
<evidence type="ECO:0000256" key="6">
    <source>
        <dbReference type="ARBA" id="ARBA00022771"/>
    </source>
</evidence>
<dbReference type="GO" id="GO:0008270">
    <property type="term" value="F:zinc ion binding"/>
    <property type="evidence" value="ECO:0007669"/>
    <property type="project" value="UniProtKB-KW"/>
</dbReference>
<dbReference type="Gene3D" id="2.60.510.20">
    <property type="match status" value="1"/>
</dbReference>
<evidence type="ECO:0000259" key="19">
    <source>
        <dbReference type="PROSITE" id="PS52039"/>
    </source>
</evidence>
<dbReference type="InterPro" id="IPR023405">
    <property type="entry name" value="Topo_IA_core_domain"/>
</dbReference>
<dbReference type="CDD" id="cd00186">
    <property type="entry name" value="TOP1Ac"/>
    <property type="match status" value="1"/>
</dbReference>
<dbReference type="Pfam" id="PF01131">
    <property type="entry name" value="Topoisom_bac"/>
    <property type="match status" value="1"/>
</dbReference>
<organism evidence="20 21">
    <name type="scientific">Candidatus Marsarchaeota G1 archaeon OSP_D</name>
    <dbReference type="NCBI Taxonomy" id="1978155"/>
    <lineage>
        <taxon>Archaea</taxon>
        <taxon>Candidatus Marsarchaeota</taxon>
        <taxon>Candidatus Marsarchaeota group 1</taxon>
    </lineage>
</organism>
<dbReference type="InterPro" id="IPR003601">
    <property type="entry name" value="Topo_IA_2"/>
</dbReference>
<keyword evidence="7 15" id="KW-0862">Zinc</keyword>
<dbReference type="InterPro" id="IPR005736">
    <property type="entry name" value="Reverse_gyrase"/>
</dbReference>
<evidence type="ECO:0000256" key="11">
    <source>
        <dbReference type="ARBA" id="ARBA00023235"/>
    </source>
</evidence>
<comment type="subunit">
    <text evidence="2">Monomer.</text>
</comment>
<dbReference type="AlphaFoldDB" id="A0A2R6AAX0"/>
<feature type="domain" description="Topo IA-type catalytic" evidence="19">
    <location>
        <begin position="829"/>
        <end position="1251"/>
    </location>
</feature>
<dbReference type="PRINTS" id="PR00417">
    <property type="entry name" value="PRTPISMRASEI"/>
</dbReference>
<evidence type="ECO:0000256" key="10">
    <source>
        <dbReference type="ARBA" id="ARBA00023125"/>
    </source>
</evidence>
<dbReference type="GO" id="GO:0005524">
    <property type="term" value="F:ATP binding"/>
    <property type="evidence" value="ECO:0007669"/>
    <property type="project" value="UniProtKB-KW"/>
</dbReference>
<keyword evidence="4 15" id="KW-0479">Metal-binding</keyword>
<evidence type="ECO:0000256" key="1">
    <source>
        <dbReference type="ARBA" id="ARBA00004496"/>
    </source>
</evidence>
<evidence type="ECO:0000256" key="7">
    <source>
        <dbReference type="ARBA" id="ARBA00022833"/>
    </source>
</evidence>
<dbReference type="Gene3D" id="3.40.50.300">
    <property type="entry name" value="P-loop containing nucleotide triphosphate hydrolases"/>
    <property type="match status" value="3"/>
</dbReference>
<dbReference type="Pfam" id="PF17915">
    <property type="entry name" value="zf_Rg"/>
    <property type="match status" value="1"/>
</dbReference>
<dbReference type="EMBL" id="NEXC01000020">
    <property type="protein sequence ID" value="PSN83562.1"/>
    <property type="molecule type" value="Genomic_DNA"/>
</dbReference>
<evidence type="ECO:0000256" key="9">
    <source>
        <dbReference type="ARBA" id="ARBA00023029"/>
    </source>
</evidence>
<comment type="function">
    <text evidence="15">Modifies the topological state of DNA by introducing positive supercoils in an ATP-dependent process, increasing the linking number in steps of +1. Binds to single-stranded DNA, transiently cleaves and then rejoins the ends, introducing a positive supercoil in the process. The scissile phosphodiester is attacked by the catalytic tyrosine of the enzyme, resulting in the formation of a DNA-(5'-phosphotyrosyl)-enzyme intermediate. Involved in rewinding DNA strands in regions of the chromosome that have opened up to allow replication, transcription, DNA repair and/or for DNA protection.</text>
</comment>
<evidence type="ECO:0000313" key="21">
    <source>
        <dbReference type="Proteomes" id="UP000240880"/>
    </source>
</evidence>
<evidence type="ECO:0000256" key="3">
    <source>
        <dbReference type="ARBA" id="ARBA00022490"/>
    </source>
</evidence>
<dbReference type="InterPro" id="IPR003602">
    <property type="entry name" value="Topo_IA_DNA-bd_dom"/>
</dbReference>
<dbReference type="SMART" id="SM00436">
    <property type="entry name" value="TOP1Bc"/>
    <property type="match status" value="1"/>
</dbReference>
<keyword evidence="8 15" id="KW-0067">ATP-binding</keyword>
<dbReference type="Gene3D" id="1.10.290.10">
    <property type="entry name" value="Topoisomerase I, domain 4"/>
    <property type="match status" value="1"/>
</dbReference>
<feature type="domain" description="Toprim" evidence="16">
    <location>
        <begin position="653"/>
        <end position="813"/>
    </location>
</feature>
<evidence type="ECO:0000256" key="2">
    <source>
        <dbReference type="ARBA" id="ARBA00011245"/>
    </source>
</evidence>
<keyword evidence="10 15" id="KW-0238">DNA-binding</keyword>
<keyword evidence="11 15" id="KW-0413">Isomerase</keyword>
<dbReference type="InterPro" id="IPR040569">
    <property type="entry name" value="Znf_Rg"/>
</dbReference>
<keyword evidence="9 15" id="KW-0799">Topoisomerase</keyword>
<evidence type="ECO:0000256" key="13">
    <source>
        <dbReference type="ARBA" id="ARBA00049360"/>
    </source>
</evidence>
<dbReference type="PROSITE" id="PS52036">
    <property type="entry name" value="ZF_RG_N"/>
    <property type="match status" value="1"/>
</dbReference>
<evidence type="ECO:0000259" key="18">
    <source>
        <dbReference type="PROSITE" id="PS52036"/>
    </source>
</evidence>
<dbReference type="SMART" id="SM00382">
    <property type="entry name" value="AAA"/>
    <property type="match status" value="1"/>
</dbReference>
<dbReference type="Proteomes" id="UP000240880">
    <property type="component" value="Unassembled WGS sequence"/>
</dbReference>
<dbReference type="SMART" id="SM00437">
    <property type="entry name" value="TOP1Ac"/>
    <property type="match status" value="1"/>
</dbReference>
<dbReference type="NCBIfam" id="TIGR01054">
    <property type="entry name" value="rgy"/>
    <property type="match status" value="1"/>
</dbReference>
<comment type="caution">
    <text evidence="20">The sequence shown here is derived from an EMBL/GenBank/DDBJ whole genome shotgun (WGS) entry which is preliminary data.</text>
</comment>
<proteinExistence type="inferred from homology"/>
<dbReference type="InterPro" id="IPR013497">
    <property type="entry name" value="Topo_IA_cen"/>
</dbReference>
<comment type="subcellular location">
    <subcellularLocation>
        <location evidence="1">Cytoplasm</location>
    </subcellularLocation>
</comment>
<dbReference type="GO" id="GO:0006265">
    <property type="term" value="P:DNA topological change"/>
    <property type="evidence" value="ECO:0007669"/>
    <property type="project" value="InterPro"/>
</dbReference>
<dbReference type="InterPro" id="IPR013826">
    <property type="entry name" value="Topo_IA_cen_sub3"/>
</dbReference>
<dbReference type="PROSITE" id="PS51192">
    <property type="entry name" value="HELICASE_ATP_BIND_1"/>
    <property type="match status" value="1"/>
</dbReference>
<dbReference type="InterPro" id="IPR027417">
    <property type="entry name" value="P-loop_NTPase"/>
</dbReference>
<dbReference type="InterPro" id="IPR006171">
    <property type="entry name" value="TOPRIM_dom"/>
</dbReference>
<dbReference type="SMART" id="SM00493">
    <property type="entry name" value="TOPRIM"/>
    <property type="match status" value="1"/>
</dbReference>
<dbReference type="CDD" id="cd17924">
    <property type="entry name" value="DDXDc_reverse_gyrase"/>
    <property type="match status" value="1"/>
</dbReference>
<evidence type="ECO:0000256" key="4">
    <source>
        <dbReference type="ARBA" id="ARBA00022723"/>
    </source>
</evidence>
<evidence type="ECO:0000259" key="16">
    <source>
        <dbReference type="PROSITE" id="PS50880"/>
    </source>
</evidence>
<feature type="domain" description="Helicase ATP-binding" evidence="17">
    <location>
        <begin position="95"/>
        <end position="257"/>
    </location>
</feature>
<accession>A0A2R6AAX0</accession>
<dbReference type="SUPFAM" id="SSF52540">
    <property type="entry name" value="P-loop containing nucleoside triphosphate hydrolases"/>
    <property type="match status" value="2"/>
</dbReference>
<evidence type="ECO:0000256" key="14">
    <source>
        <dbReference type="PROSITE-ProRule" id="PRU01380"/>
    </source>
</evidence>
<comment type="catalytic activity">
    <reaction evidence="13 15">
        <text>ATP + H2O = ADP + phosphate + H(+)</text>
        <dbReference type="Rhea" id="RHEA:13065"/>
        <dbReference type="ChEBI" id="CHEBI:15377"/>
        <dbReference type="ChEBI" id="CHEBI:15378"/>
        <dbReference type="ChEBI" id="CHEBI:30616"/>
        <dbReference type="ChEBI" id="CHEBI:43474"/>
        <dbReference type="ChEBI" id="CHEBI:456216"/>
    </reaction>
</comment>
<dbReference type="Gene3D" id="3.40.50.140">
    <property type="match status" value="1"/>
</dbReference>
<dbReference type="InterPro" id="IPR003593">
    <property type="entry name" value="AAA+_ATPase"/>
</dbReference>